<sequence>MIFNPNQAKTISLKARRASLMIEQGLQMQEEPKCPSQFVSVSPRHSCPSLLVARPCPRCTHSVLPGKHQVTSASSFTIMSHNMANISGDIQQFSARARASSWLSLPVTVPSLCLCVLTQHVAPTPPAVPTPLI</sequence>
<protein>
    <submittedName>
        <fullName evidence="1">Uncharacterized protein</fullName>
    </submittedName>
</protein>
<keyword evidence="2" id="KW-1185">Reference proteome</keyword>
<name>A0ABV0PK18_9TELE</name>
<dbReference type="Proteomes" id="UP001476798">
    <property type="component" value="Unassembled WGS sequence"/>
</dbReference>
<proteinExistence type="predicted"/>
<organism evidence="1 2">
    <name type="scientific">Goodea atripinnis</name>
    <dbReference type="NCBI Taxonomy" id="208336"/>
    <lineage>
        <taxon>Eukaryota</taxon>
        <taxon>Metazoa</taxon>
        <taxon>Chordata</taxon>
        <taxon>Craniata</taxon>
        <taxon>Vertebrata</taxon>
        <taxon>Euteleostomi</taxon>
        <taxon>Actinopterygii</taxon>
        <taxon>Neopterygii</taxon>
        <taxon>Teleostei</taxon>
        <taxon>Neoteleostei</taxon>
        <taxon>Acanthomorphata</taxon>
        <taxon>Ovalentaria</taxon>
        <taxon>Atherinomorphae</taxon>
        <taxon>Cyprinodontiformes</taxon>
        <taxon>Goodeidae</taxon>
        <taxon>Goodea</taxon>
    </lineage>
</organism>
<reference evidence="1 2" key="1">
    <citation type="submission" date="2021-06" db="EMBL/GenBank/DDBJ databases">
        <authorList>
            <person name="Palmer J.M."/>
        </authorList>
    </citation>
    <scope>NUCLEOTIDE SEQUENCE [LARGE SCALE GENOMIC DNA]</scope>
    <source>
        <strain evidence="1 2">GA_2019</strain>
        <tissue evidence="1">Muscle</tissue>
    </source>
</reference>
<accession>A0ABV0PK18</accession>
<comment type="caution">
    <text evidence="1">The sequence shown here is derived from an EMBL/GenBank/DDBJ whole genome shotgun (WGS) entry which is preliminary data.</text>
</comment>
<dbReference type="EMBL" id="JAHRIO010080036">
    <property type="protein sequence ID" value="MEQ2183843.1"/>
    <property type="molecule type" value="Genomic_DNA"/>
</dbReference>
<gene>
    <name evidence="1" type="ORF">GOODEAATRI_002120</name>
</gene>
<evidence type="ECO:0000313" key="2">
    <source>
        <dbReference type="Proteomes" id="UP001476798"/>
    </source>
</evidence>
<evidence type="ECO:0000313" key="1">
    <source>
        <dbReference type="EMBL" id="MEQ2183843.1"/>
    </source>
</evidence>